<feature type="transmembrane region" description="Helical" evidence="6">
    <location>
        <begin position="236"/>
        <end position="262"/>
    </location>
</feature>
<accession>A0A1M5J237</accession>
<dbReference type="Proteomes" id="UP000184108">
    <property type="component" value="Unassembled WGS sequence"/>
</dbReference>
<dbReference type="InterPro" id="IPR052027">
    <property type="entry name" value="PspC"/>
</dbReference>
<dbReference type="GO" id="GO:0005886">
    <property type="term" value="C:plasma membrane"/>
    <property type="evidence" value="ECO:0007669"/>
    <property type="project" value="UniProtKB-SubCell"/>
</dbReference>
<reference evidence="9" key="1">
    <citation type="submission" date="2016-11" db="EMBL/GenBank/DDBJ databases">
        <authorList>
            <person name="Varghese N."/>
            <person name="Submissions S."/>
        </authorList>
    </citation>
    <scope>NUCLEOTIDE SEQUENCE [LARGE SCALE GENOMIC DNA]</scope>
    <source>
        <strain evidence="9">YR203</strain>
    </source>
</reference>
<evidence type="ECO:0000256" key="2">
    <source>
        <dbReference type="ARBA" id="ARBA00022475"/>
    </source>
</evidence>
<feature type="transmembrane region" description="Helical" evidence="6">
    <location>
        <begin position="317"/>
        <end position="337"/>
    </location>
</feature>
<comment type="subcellular location">
    <subcellularLocation>
        <location evidence="1">Cell membrane</location>
        <topology evidence="1">Single-pass membrane protein</topology>
    </subcellularLocation>
</comment>
<keyword evidence="2" id="KW-1003">Cell membrane</keyword>
<evidence type="ECO:0000256" key="4">
    <source>
        <dbReference type="ARBA" id="ARBA00022989"/>
    </source>
</evidence>
<name>A0A1M5J237_9FLAO</name>
<evidence type="ECO:0000256" key="5">
    <source>
        <dbReference type="ARBA" id="ARBA00023136"/>
    </source>
</evidence>
<gene>
    <name evidence="8" type="ORF">SAMN02787073_4061</name>
</gene>
<dbReference type="PANTHER" id="PTHR33885">
    <property type="entry name" value="PHAGE SHOCK PROTEIN C"/>
    <property type="match status" value="1"/>
</dbReference>
<keyword evidence="5 6" id="KW-0472">Membrane</keyword>
<dbReference type="Pfam" id="PF04024">
    <property type="entry name" value="PspC"/>
    <property type="match status" value="1"/>
</dbReference>
<evidence type="ECO:0000256" key="3">
    <source>
        <dbReference type="ARBA" id="ARBA00022692"/>
    </source>
</evidence>
<keyword evidence="4 6" id="KW-1133">Transmembrane helix</keyword>
<dbReference type="EMBL" id="FQVE01000005">
    <property type="protein sequence ID" value="SHG34668.1"/>
    <property type="molecule type" value="Genomic_DNA"/>
</dbReference>
<evidence type="ECO:0000256" key="1">
    <source>
        <dbReference type="ARBA" id="ARBA00004162"/>
    </source>
</evidence>
<dbReference type="InterPro" id="IPR007168">
    <property type="entry name" value="Phageshock_PspC_N"/>
</dbReference>
<dbReference type="PANTHER" id="PTHR33885:SF3">
    <property type="entry name" value="PHAGE SHOCK PROTEIN C"/>
    <property type="match status" value="1"/>
</dbReference>
<keyword evidence="3 6" id="KW-0812">Transmembrane</keyword>
<dbReference type="AlphaFoldDB" id="A0A1M5J237"/>
<feature type="transmembrane region" description="Helical" evidence="6">
    <location>
        <begin position="283"/>
        <end position="305"/>
    </location>
</feature>
<evidence type="ECO:0000313" key="8">
    <source>
        <dbReference type="EMBL" id="SHG34668.1"/>
    </source>
</evidence>
<proteinExistence type="predicted"/>
<evidence type="ECO:0000256" key="6">
    <source>
        <dbReference type="SAM" id="Phobius"/>
    </source>
</evidence>
<sequence length="574" mass="64782">MNKTLSIGLAGFSFTIEEHAYIKLSDYLNALRSSLDASEEEEVMHDIEIRMVEIFRDSLGKREVINDTDVEKVIAQIGSPEKIEEQEEAYYSEKNSRRTQQAGTEYTDKKQLFRDPERQKVAGVCAGLAHYVGMDITAMRAIWLGIFILGIFTAAISSSLIGLLYIILWIVLPKAETAADFLKMKGKPMNFDNLKNESNKLVQFANESTQRVGEMYTESKPYIDNAGSGIWNILKYFVGGIFALMAIGSIIGIFVIFGLFGMDADFPGANEMRFYMDDNGLDKVLVAIMIIGCLIPTILFSLLSIKVFSPKTKLRNIGWVIGGLFLLLMGLGTYFGVSMAKKNLIYKGSKEDTENIAINTTSDTLYVDLKQVNIPQNFTAYDDDIYSDKKTVYKEDYIHVEVTRKPEIKTPYLIIKKEGNGYNVPVQINVPVEIVGNKVMLPNYVKYPYEHRFRSYRVDYELVVPQNSVVITLKKDRMSFDGDLNGDGINDMDQDEDRDEHGNIRIEKNKISVNGSTIEYNSNDKDSIIINGKKVPSSQADKVIDSMKSTIKKMNKNVDIKIKDGKDEISIQTK</sequence>
<feature type="transmembrane region" description="Helical" evidence="6">
    <location>
        <begin position="141"/>
        <end position="172"/>
    </location>
</feature>
<organism evidence="8 9">
    <name type="scientific">Chryseobacterium vrystaatense</name>
    <dbReference type="NCBI Taxonomy" id="307480"/>
    <lineage>
        <taxon>Bacteria</taxon>
        <taxon>Pseudomonadati</taxon>
        <taxon>Bacteroidota</taxon>
        <taxon>Flavobacteriia</taxon>
        <taxon>Flavobacteriales</taxon>
        <taxon>Weeksellaceae</taxon>
        <taxon>Chryseobacterium group</taxon>
        <taxon>Chryseobacterium</taxon>
    </lineage>
</organism>
<protein>
    <submittedName>
        <fullName evidence="8">Phage shock protein C (PspC) family protein</fullName>
    </submittedName>
</protein>
<dbReference type="RefSeq" id="WP_073175094.1">
    <property type="nucleotide sequence ID" value="NZ_FQVE01000005.1"/>
</dbReference>
<feature type="domain" description="Phage shock protein PspC N-terminal" evidence="7">
    <location>
        <begin position="110"/>
        <end position="175"/>
    </location>
</feature>
<evidence type="ECO:0000313" key="9">
    <source>
        <dbReference type="Proteomes" id="UP000184108"/>
    </source>
</evidence>
<evidence type="ECO:0000259" key="7">
    <source>
        <dbReference type="Pfam" id="PF04024"/>
    </source>
</evidence>